<evidence type="ECO:0000256" key="8">
    <source>
        <dbReference type="ARBA" id="ARBA00023136"/>
    </source>
</evidence>
<dbReference type="Gene3D" id="3.40.50.300">
    <property type="entry name" value="P-loop containing nucleotide triphosphate hydrolases"/>
    <property type="match status" value="1"/>
</dbReference>
<name>A0A8J1TTV5_OWEFU</name>
<evidence type="ECO:0000256" key="2">
    <source>
        <dbReference type="ARBA" id="ARBA00008124"/>
    </source>
</evidence>
<reference evidence="10" key="1">
    <citation type="submission" date="2022-03" db="EMBL/GenBank/DDBJ databases">
        <authorList>
            <person name="Martin C."/>
        </authorList>
    </citation>
    <scope>NUCLEOTIDE SEQUENCE</scope>
</reference>
<evidence type="ECO:0000313" key="10">
    <source>
        <dbReference type="EMBL" id="CAH1779241.1"/>
    </source>
</evidence>
<evidence type="ECO:0000256" key="5">
    <source>
        <dbReference type="ARBA" id="ARBA00022968"/>
    </source>
</evidence>
<keyword evidence="9" id="KW-0325">Glycoprotein</keyword>
<gene>
    <name evidence="10" type="ORF">OFUS_LOCUS6069</name>
</gene>
<evidence type="ECO:0000313" key="11">
    <source>
        <dbReference type="Proteomes" id="UP000749559"/>
    </source>
</evidence>
<keyword evidence="4" id="KW-0812">Transmembrane</keyword>
<comment type="subcellular location">
    <subcellularLocation>
        <location evidence="1">Golgi apparatus membrane</location>
        <topology evidence="1">Single-pass type II membrane protein</topology>
    </subcellularLocation>
</comment>
<dbReference type="GO" id="GO:0000139">
    <property type="term" value="C:Golgi membrane"/>
    <property type="evidence" value="ECO:0007669"/>
    <property type="project" value="UniProtKB-SubCell"/>
</dbReference>
<dbReference type="SUPFAM" id="SSF52540">
    <property type="entry name" value="P-loop containing nucleoside triphosphate hydrolases"/>
    <property type="match status" value="1"/>
</dbReference>
<evidence type="ECO:0000256" key="1">
    <source>
        <dbReference type="ARBA" id="ARBA00004323"/>
    </source>
</evidence>
<evidence type="ECO:0000256" key="4">
    <source>
        <dbReference type="ARBA" id="ARBA00022692"/>
    </source>
</evidence>
<dbReference type="Pfam" id="PF06990">
    <property type="entry name" value="Gal-3-0_sulfotr"/>
    <property type="match status" value="1"/>
</dbReference>
<dbReference type="EMBL" id="CAIIXF020000003">
    <property type="protein sequence ID" value="CAH1779241.1"/>
    <property type="molecule type" value="Genomic_DNA"/>
</dbReference>
<keyword evidence="7" id="KW-0333">Golgi apparatus</keyword>
<dbReference type="PANTHER" id="PTHR14647:SF87">
    <property type="entry name" value="PUTATIVE-RELATED"/>
    <property type="match status" value="1"/>
</dbReference>
<evidence type="ECO:0000256" key="9">
    <source>
        <dbReference type="ARBA" id="ARBA00023180"/>
    </source>
</evidence>
<accession>A0A8J1TTV5</accession>
<dbReference type="InterPro" id="IPR009729">
    <property type="entry name" value="Gal-3-0_sulfotransfrase"/>
</dbReference>
<keyword evidence="5" id="KW-0735">Signal-anchor</keyword>
<proteinExistence type="inferred from homology"/>
<dbReference type="OrthoDB" id="514299at2759"/>
<evidence type="ECO:0000256" key="7">
    <source>
        <dbReference type="ARBA" id="ARBA00023034"/>
    </source>
</evidence>
<dbReference type="AlphaFoldDB" id="A0A8J1TTV5"/>
<organism evidence="10 11">
    <name type="scientific">Owenia fusiformis</name>
    <name type="common">Polychaete worm</name>
    <dbReference type="NCBI Taxonomy" id="6347"/>
    <lineage>
        <taxon>Eukaryota</taxon>
        <taxon>Metazoa</taxon>
        <taxon>Spiralia</taxon>
        <taxon>Lophotrochozoa</taxon>
        <taxon>Annelida</taxon>
        <taxon>Polychaeta</taxon>
        <taxon>Sedentaria</taxon>
        <taxon>Canalipalpata</taxon>
        <taxon>Sabellida</taxon>
        <taxon>Oweniida</taxon>
        <taxon>Oweniidae</taxon>
        <taxon>Owenia</taxon>
    </lineage>
</organism>
<evidence type="ECO:0000256" key="6">
    <source>
        <dbReference type="ARBA" id="ARBA00022989"/>
    </source>
</evidence>
<dbReference type="Proteomes" id="UP000749559">
    <property type="component" value="Unassembled WGS sequence"/>
</dbReference>
<keyword evidence="11" id="KW-1185">Reference proteome</keyword>
<keyword evidence="8" id="KW-0472">Membrane</keyword>
<sequence length="480" mass="56384">MMRKDKMIIIIVGVCLSNLIFYWNFVHKYNQRKKHMSDQKEHDLMKIYTAYDDKKWNDNDDNHEDAKNHDGNANFKMLNDSRIDNRTRKQNFGESDQTTTMTNITFNEKLEKSLKYVAPKKKDSVTIVGVHPNMSSREPQKNVFFMKLHKVGSSTVQSIFLRFADNNNLNIAIPRNGYTMGYPMPFSLKYVVSSAGLYSVLCHHIRYNRHVHDIMQHDTKFVTMIRHPVEQFISAFRQFGLGRCYPGVKTVNDFARIVPGNYSAKNCVVFTQNFMLYDFGVEPRDITNKTVIMDKISEIDNDFHFVMLTEYFDESLILLRDLLNWTTTDILYFNKMKFTSAIKKDNISQDTRDILQYKWLSGDMMLYEYFNKTFWQKAKQYGSDKLKTEVQNFRKTQKILFEFCVSDVVPGNEIQDDDLKNLYFDPYLLGYNLNQAAKKIKLCEQLATPEIPFTMKLKKKMKLLGYTGCSNKNCTNTNMQ</sequence>
<keyword evidence="6" id="KW-1133">Transmembrane helix</keyword>
<dbReference type="GO" id="GO:0009247">
    <property type="term" value="P:glycolipid biosynthetic process"/>
    <property type="evidence" value="ECO:0007669"/>
    <property type="project" value="InterPro"/>
</dbReference>
<dbReference type="GO" id="GO:0001733">
    <property type="term" value="F:galactosylceramide sulfotransferase activity"/>
    <property type="evidence" value="ECO:0007669"/>
    <property type="project" value="InterPro"/>
</dbReference>
<dbReference type="InterPro" id="IPR027417">
    <property type="entry name" value="P-loop_NTPase"/>
</dbReference>
<comment type="similarity">
    <text evidence="2">Belongs to the galactose-3-O-sulfotransferase family.</text>
</comment>
<evidence type="ECO:0000256" key="3">
    <source>
        <dbReference type="ARBA" id="ARBA00022679"/>
    </source>
</evidence>
<comment type="caution">
    <text evidence="10">The sequence shown here is derived from an EMBL/GenBank/DDBJ whole genome shotgun (WGS) entry which is preliminary data.</text>
</comment>
<protein>
    <submittedName>
        <fullName evidence="10">Uncharacterized protein</fullName>
    </submittedName>
</protein>
<dbReference type="PANTHER" id="PTHR14647">
    <property type="entry name" value="GALACTOSE-3-O-SULFOTRANSFERASE"/>
    <property type="match status" value="1"/>
</dbReference>
<keyword evidence="3" id="KW-0808">Transferase</keyword>